<evidence type="ECO:0000313" key="15">
    <source>
        <dbReference type="Proteomes" id="UP000747399"/>
    </source>
</evidence>
<dbReference type="GO" id="GO:0016787">
    <property type="term" value="F:hydrolase activity"/>
    <property type="evidence" value="ECO:0007669"/>
    <property type="project" value="UniProtKB-KW"/>
</dbReference>
<keyword evidence="7" id="KW-0862">Zinc</keyword>
<dbReference type="InterPro" id="IPR014001">
    <property type="entry name" value="Helicase_ATP-bd"/>
</dbReference>
<dbReference type="InterPro" id="IPR050628">
    <property type="entry name" value="SNF2_RAD54_helicase_TF"/>
</dbReference>
<dbReference type="SMART" id="SM00487">
    <property type="entry name" value="DEXDc"/>
    <property type="match status" value="1"/>
</dbReference>
<keyword evidence="4 9" id="KW-0863">Zinc-finger</keyword>
<dbReference type="Gene3D" id="3.40.50.10810">
    <property type="entry name" value="Tandem AAA-ATPase domain"/>
    <property type="match status" value="1"/>
</dbReference>
<dbReference type="GO" id="GO:0008094">
    <property type="term" value="F:ATP-dependent activity, acting on DNA"/>
    <property type="evidence" value="ECO:0007669"/>
    <property type="project" value="TreeGrafter"/>
</dbReference>
<evidence type="ECO:0000256" key="3">
    <source>
        <dbReference type="ARBA" id="ARBA00022741"/>
    </source>
</evidence>
<dbReference type="InterPro" id="IPR027417">
    <property type="entry name" value="P-loop_NTPase"/>
</dbReference>
<dbReference type="PANTHER" id="PTHR45626">
    <property type="entry name" value="TRANSCRIPTION TERMINATION FACTOR 2-RELATED"/>
    <property type="match status" value="1"/>
</dbReference>
<dbReference type="GO" id="GO:0008270">
    <property type="term" value="F:zinc ion binding"/>
    <property type="evidence" value="ECO:0007669"/>
    <property type="project" value="UniProtKB-KW"/>
</dbReference>
<evidence type="ECO:0000259" key="13">
    <source>
        <dbReference type="PROSITE" id="PS51194"/>
    </source>
</evidence>
<keyword evidence="15" id="KW-1185">Reference proteome</keyword>
<feature type="region of interest" description="Disordered" evidence="10">
    <location>
        <begin position="482"/>
        <end position="507"/>
    </location>
</feature>
<dbReference type="SUPFAM" id="SSF52540">
    <property type="entry name" value="P-loop containing nucleoside triphosphate hydrolases"/>
    <property type="match status" value="2"/>
</dbReference>
<dbReference type="GO" id="GO:0004386">
    <property type="term" value="F:helicase activity"/>
    <property type="evidence" value="ECO:0007669"/>
    <property type="project" value="UniProtKB-KW"/>
</dbReference>
<evidence type="ECO:0000256" key="4">
    <source>
        <dbReference type="ARBA" id="ARBA00022771"/>
    </source>
</evidence>
<dbReference type="Pfam" id="PF13923">
    <property type="entry name" value="zf-C3HC4_2"/>
    <property type="match status" value="1"/>
</dbReference>
<dbReference type="InterPro" id="IPR013083">
    <property type="entry name" value="Znf_RING/FYVE/PHD"/>
</dbReference>
<proteinExistence type="inferred from homology"/>
<feature type="domain" description="Helicase C-terminal" evidence="13">
    <location>
        <begin position="1437"/>
        <end position="1590"/>
    </location>
</feature>
<dbReference type="PROSITE" id="PS50089">
    <property type="entry name" value="ZF_RING_2"/>
    <property type="match status" value="1"/>
</dbReference>
<dbReference type="Gene3D" id="3.30.40.10">
    <property type="entry name" value="Zinc/RING finger domain, C3HC4 (zinc finger)"/>
    <property type="match status" value="1"/>
</dbReference>
<evidence type="ECO:0000313" key="14">
    <source>
        <dbReference type="EMBL" id="GIL56372.1"/>
    </source>
</evidence>
<dbReference type="Pfam" id="PF00271">
    <property type="entry name" value="Helicase_C"/>
    <property type="match status" value="1"/>
</dbReference>
<evidence type="ECO:0000259" key="11">
    <source>
        <dbReference type="PROSITE" id="PS50089"/>
    </source>
</evidence>
<dbReference type="SMART" id="SM00490">
    <property type="entry name" value="HELICc"/>
    <property type="match status" value="1"/>
</dbReference>
<feature type="compositionally biased region" description="Gly residues" evidence="10">
    <location>
        <begin position="1313"/>
        <end position="1334"/>
    </location>
</feature>
<sequence length="1645" mass="177487">MSNHVIDLTLSSGSDDEPARKRRRCHQSRGRLFALPDADADDDVVIVDPVSELPYPGFSREEVDLGEEDLVITAATGQVATRDLPHPRPDCAVERFTATTSTSNAARCPQCFCFVCDVNASACQYWGTGARERDHANARPFGYWRRLREAARGGNSGLVHSEYHGSGPLGSGLNLIPAQQQLLLGFATADGPSLLPSGTAWVFGVTDDQVIARQANVDAAAAAPAAAPRLPSAAATTLLLPGPAPAERTGESAGGVSGATAAAAAAAAPAGCCKLKPMPDPCSEAGPSGCHAFELGALRFVVKAAKGLTIDMLAGRLQRFGFYGDSPRPEDYGKKLALPNLFESRCGIYNGKYKQKHLYLKMKPLPTPPDEVVPISTERVRKVIVIDCLGRTPAVVMGVRVQEKCKKTCILTALTPILQPPFSPATELLHIVVLHDLTNDSSTIQVPKDKIVFDDDFFANSSTSGILSTAKHLVVYRTPHHPAPTWRGAQASPRKPPGPAPGIQAPPAAQEGLQYWHRREPGGSEQGDFFPAWVIVHVLQYMPLPSPNTQSTGRSDSVMKWLTMPLLVPMRKEHMRGGPEAEAVIGAAVMLALQPYRTQATFPASRLAPVMVLRHNRLRMKEAPSRTSNMCMGVKAGNIHAFPGRNNLQQVSAIMAHDMPNDAYKLSEMFSPAVDVSASPEAMRESDSSIAETARRAQAAKERQAMVDTCITELIWASRRANPDGEFPAPQMRNNGASTIALDTVLLRSSQPNATPRDGVLAIKVYTWMRTAPGRISLFKHWDDWPSESKREAEPFSINMTMQLLSTGMTDRVEEGVPVAEAADAVDGSGSTSLPPAAPALVASSSGGEGPQAEVLKARVHAERQRSLRMIASVREMAVKGFQYKTINKLLGFMQSGERPAMEQPLGLTVTMRAYQLQSLAFMVELERLVDGPDAWAGAGAGLSMHAWPTTGIASPPDAADEPDGGCPGGFRRMFWLPITNSQGQRYWYSPVFGCLAMNVPPQTTGGFLAEEMGLGKTVEVMALTLANPAAPSVVPGNKLPCGRIASRATLVVCAVSLVGQWQAEAHKISESCRIHPYHGQNRVRDPMRLATEFDVVVTTYQTLMSDHFGTTCASTCHLIKWHRIVFDEGHTLRSAGTKLYRAAADLAADRKWICTGTPINNSLDDLMGQFGAIHLMPLGKKTYFDRHIKQSLSNVYRNDILLYTLRHLMIRHTKALDLAGDGALQLPPKTTTDVPVLLTAGEQELYHRVHKEAQRGWEKLKAAGPKFVNSHLFIATSMLMPMRRICSGGFLERNDLTVVNPDHLAKLPGSSSGSGFGSGSRSGSGAGFGPGGGGAAAAAVSDNAVQIPEDVNECPICVDGLDQPSVTPCNHWFCRECIVGWIAASAHHNCPTCRQPIAVTNLRRGIVSQPEPGNIKEEEGQDEGCEPAASIACESKLLVLLEELRSMRARDPTAKALVFTQFSRSLEWLEQRLSLEGVGHRTITGDMSLKKRTEAINSFQKDPNTCVFLLSVRSGAVGINLTAANYVFLLEPCMNPAMEEQAIGRAWRMGQQRHVMVKRFFVQGSVEERIMEVVKLRRSACGGGTDASADAGSISLVTNHRSSGGTSAAAPGLMQRDLRISELDLMFREPEFPAAGADGAGASN</sequence>
<dbReference type="PROSITE" id="PS51192">
    <property type="entry name" value="HELICASE_ATP_BIND_1"/>
    <property type="match status" value="1"/>
</dbReference>
<feature type="domain" description="RING-type" evidence="11">
    <location>
        <begin position="1355"/>
        <end position="1395"/>
    </location>
</feature>
<reference evidence="14" key="1">
    <citation type="journal article" date="2021" name="Proc. Natl. Acad. Sci. U.S.A.">
        <title>Three genomes in the algal genus Volvox reveal the fate of a haploid sex-determining region after a transition to homothallism.</title>
        <authorList>
            <person name="Yamamoto K."/>
            <person name="Hamaji T."/>
            <person name="Kawai-Toyooka H."/>
            <person name="Matsuzaki R."/>
            <person name="Takahashi F."/>
            <person name="Nishimura Y."/>
            <person name="Kawachi M."/>
            <person name="Noguchi H."/>
            <person name="Minakuchi Y."/>
            <person name="Umen J.G."/>
            <person name="Toyoda A."/>
            <person name="Nozaki H."/>
        </authorList>
    </citation>
    <scope>NUCLEOTIDE SEQUENCE</scope>
    <source>
        <strain evidence="14">NIES-3780</strain>
    </source>
</reference>
<dbReference type="PANTHER" id="PTHR45626:SF38">
    <property type="entry name" value="DEAD-BOX PROTEIN"/>
    <property type="match status" value="1"/>
</dbReference>
<dbReference type="SUPFAM" id="SSF57850">
    <property type="entry name" value="RING/U-box"/>
    <property type="match status" value="1"/>
</dbReference>
<protein>
    <recommendedName>
        <fullName evidence="16">SNF2 super family</fullName>
    </recommendedName>
</protein>
<dbReference type="GO" id="GO:0005634">
    <property type="term" value="C:nucleus"/>
    <property type="evidence" value="ECO:0007669"/>
    <property type="project" value="TreeGrafter"/>
</dbReference>
<comment type="caution">
    <text evidence="14">The sequence shown here is derived from an EMBL/GenBank/DDBJ whole genome shotgun (WGS) entry which is preliminary data.</text>
</comment>
<dbReference type="CDD" id="cd18008">
    <property type="entry name" value="DEXDc_SHPRH-like"/>
    <property type="match status" value="1"/>
</dbReference>
<evidence type="ECO:0000256" key="6">
    <source>
        <dbReference type="ARBA" id="ARBA00022806"/>
    </source>
</evidence>
<dbReference type="Pfam" id="PF00176">
    <property type="entry name" value="SNF2-rel_dom"/>
    <property type="match status" value="1"/>
</dbReference>
<feature type="compositionally biased region" description="Low complexity" evidence="10">
    <location>
        <begin position="828"/>
        <end position="846"/>
    </location>
</feature>
<dbReference type="PROSITE" id="PS00518">
    <property type="entry name" value="ZF_RING_1"/>
    <property type="match status" value="1"/>
</dbReference>
<dbReference type="EMBL" id="BNCO01000024">
    <property type="protein sequence ID" value="GIL56372.1"/>
    <property type="molecule type" value="Genomic_DNA"/>
</dbReference>
<dbReference type="Proteomes" id="UP000747399">
    <property type="component" value="Unassembled WGS sequence"/>
</dbReference>
<dbReference type="SMART" id="SM00184">
    <property type="entry name" value="RING"/>
    <property type="match status" value="1"/>
</dbReference>
<feature type="region of interest" description="Disordered" evidence="10">
    <location>
        <begin position="1310"/>
        <end position="1334"/>
    </location>
</feature>
<dbReference type="CDD" id="cd18793">
    <property type="entry name" value="SF2_C_SNF"/>
    <property type="match status" value="1"/>
</dbReference>
<name>A0A8J4BD44_9CHLO</name>
<keyword evidence="3" id="KW-0547">Nucleotide-binding</keyword>
<dbReference type="Gene3D" id="3.40.50.300">
    <property type="entry name" value="P-loop containing nucleotide triphosphate hydrolases"/>
    <property type="match status" value="1"/>
</dbReference>
<evidence type="ECO:0000259" key="12">
    <source>
        <dbReference type="PROSITE" id="PS51192"/>
    </source>
</evidence>
<evidence type="ECO:0000256" key="8">
    <source>
        <dbReference type="ARBA" id="ARBA00022840"/>
    </source>
</evidence>
<dbReference type="InterPro" id="IPR001841">
    <property type="entry name" value="Znf_RING"/>
</dbReference>
<keyword evidence="2" id="KW-0479">Metal-binding</keyword>
<dbReference type="GO" id="GO:0006281">
    <property type="term" value="P:DNA repair"/>
    <property type="evidence" value="ECO:0007669"/>
    <property type="project" value="TreeGrafter"/>
</dbReference>
<feature type="compositionally biased region" description="Polar residues" evidence="10">
    <location>
        <begin position="1"/>
        <end position="13"/>
    </location>
</feature>
<dbReference type="InterPro" id="IPR017907">
    <property type="entry name" value="Znf_RING_CS"/>
</dbReference>
<keyword evidence="8" id="KW-0067">ATP-binding</keyword>
<evidence type="ECO:0000256" key="5">
    <source>
        <dbReference type="ARBA" id="ARBA00022801"/>
    </source>
</evidence>
<feature type="domain" description="Helicase ATP-binding" evidence="12">
    <location>
        <begin position="998"/>
        <end position="1177"/>
    </location>
</feature>
<dbReference type="InterPro" id="IPR038718">
    <property type="entry name" value="SNF2-like_sf"/>
</dbReference>
<feature type="region of interest" description="Disordered" evidence="10">
    <location>
        <begin position="1"/>
        <end position="22"/>
    </location>
</feature>
<dbReference type="PROSITE" id="PS51194">
    <property type="entry name" value="HELICASE_CTER"/>
    <property type="match status" value="1"/>
</dbReference>
<evidence type="ECO:0000256" key="9">
    <source>
        <dbReference type="PROSITE-ProRule" id="PRU00175"/>
    </source>
</evidence>
<evidence type="ECO:0008006" key="16">
    <source>
        <dbReference type="Google" id="ProtNLM"/>
    </source>
</evidence>
<comment type="similarity">
    <text evidence="1">Belongs to the SNF2/RAD54 helicase family. RAD16 subfamily.</text>
</comment>
<dbReference type="GO" id="GO:0005524">
    <property type="term" value="F:ATP binding"/>
    <property type="evidence" value="ECO:0007669"/>
    <property type="project" value="UniProtKB-KW"/>
</dbReference>
<accession>A0A8J4BD44</accession>
<feature type="region of interest" description="Disordered" evidence="10">
    <location>
        <begin position="826"/>
        <end position="849"/>
    </location>
</feature>
<keyword evidence="6" id="KW-0347">Helicase</keyword>
<gene>
    <name evidence="14" type="ORF">Vafri_11730</name>
</gene>
<evidence type="ECO:0000256" key="10">
    <source>
        <dbReference type="SAM" id="MobiDB-lite"/>
    </source>
</evidence>
<dbReference type="InterPro" id="IPR049730">
    <property type="entry name" value="SNF2/RAD54-like_C"/>
</dbReference>
<keyword evidence="5" id="KW-0378">Hydrolase</keyword>
<organism evidence="14 15">
    <name type="scientific">Volvox africanus</name>
    <dbReference type="NCBI Taxonomy" id="51714"/>
    <lineage>
        <taxon>Eukaryota</taxon>
        <taxon>Viridiplantae</taxon>
        <taxon>Chlorophyta</taxon>
        <taxon>core chlorophytes</taxon>
        <taxon>Chlorophyceae</taxon>
        <taxon>CS clade</taxon>
        <taxon>Chlamydomonadales</taxon>
        <taxon>Volvocaceae</taxon>
        <taxon>Volvox</taxon>
    </lineage>
</organism>
<evidence type="ECO:0000256" key="1">
    <source>
        <dbReference type="ARBA" id="ARBA00008438"/>
    </source>
</evidence>
<evidence type="ECO:0000256" key="7">
    <source>
        <dbReference type="ARBA" id="ARBA00022833"/>
    </source>
</evidence>
<evidence type="ECO:0000256" key="2">
    <source>
        <dbReference type="ARBA" id="ARBA00022723"/>
    </source>
</evidence>
<dbReference type="InterPro" id="IPR000330">
    <property type="entry name" value="SNF2_N"/>
</dbReference>
<dbReference type="InterPro" id="IPR001650">
    <property type="entry name" value="Helicase_C-like"/>
</dbReference>